<name>A0AAV5B6Z0_9ACTN</name>
<gene>
    <name evidence="1" type="ORF">ATOP_15780</name>
</gene>
<reference evidence="1" key="1">
    <citation type="journal article" date="2022" name="Int. J. Syst. Evol. Microbiol.">
        <title>Granulimonas faecalis gen. nov., sp. nov., and Leptogranulimonas caecicola gen. nov., sp. nov., novel lactate-producing Atopobiaceae bacteria isolated from mouse intestines, and an emended description of the family Atopobiaceae.</title>
        <authorList>
            <person name="Morinaga K."/>
            <person name="Kusada H."/>
            <person name="Sakamoto S."/>
            <person name="Murakami T."/>
            <person name="Toyoda A."/>
            <person name="Mori H."/>
            <person name="Meng X.Y."/>
            <person name="Takashino M."/>
            <person name="Murotomi K."/>
            <person name="Tamaki H."/>
        </authorList>
    </citation>
    <scope>NUCLEOTIDE SEQUENCE</scope>
    <source>
        <strain evidence="1">OPF53</strain>
    </source>
</reference>
<protein>
    <submittedName>
        <fullName evidence="1">Uncharacterized protein</fullName>
    </submittedName>
</protein>
<organism evidence="1 2">
    <name type="scientific">Granulimonas faecalis</name>
    <dbReference type="NCBI Taxonomy" id="2894155"/>
    <lineage>
        <taxon>Bacteria</taxon>
        <taxon>Bacillati</taxon>
        <taxon>Actinomycetota</taxon>
        <taxon>Coriobacteriia</taxon>
        <taxon>Coriobacteriales</taxon>
        <taxon>Kribbibacteriaceae</taxon>
        <taxon>Granulimonas</taxon>
    </lineage>
</organism>
<comment type="caution">
    <text evidence="1">The sequence shown here is derived from an EMBL/GenBank/DDBJ whole genome shotgun (WGS) entry which is preliminary data.</text>
</comment>
<dbReference type="AlphaFoldDB" id="A0AAV5B6Z0"/>
<dbReference type="RefSeq" id="WP_135978238.1">
    <property type="nucleotide sequence ID" value="NZ_BQKC01000001.1"/>
</dbReference>
<evidence type="ECO:0000313" key="1">
    <source>
        <dbReference type="EMBL" id="GJM55923.1"/>
    </source>
</evidence>
<evidence type="ECO:0000313" key="2">
    <source>
        <dbReference type="Proteomes" id="UP001055025"/>
    </source>
</evidence>
<keyword evidence="2" id="KW-1185">Reference proteome</keyword>
<dbReference type="Proteomes" id="UP001055025">
    <property type="component" value="Unassembled WGS sequence"/>
</dbReference>
<dbReference type="EMBL" id="BQKC01000001">
    <property type="protein sequence ID" value="GJM55923.1"/>
    <property type="molecule type" value="Genomic_DNA"/>
</dbReference>
<sequence>MSLIDTIWELIHPDEPEPTGVKFPYLDSCDRIWKEYVPERGRSSALQGELLRQVELLRTEARENGNLNWDESYTASCDFIAEHLVEQKGLPLSMRNDVSGAVKTIMRCGFYAERCFTGEVPQEEVDVARASCASDEPFDVICNAIGKLDEWAGDSIAYEA</sequence>
<proteinExistence type="predicted"/>
<accession>A0AAV5B6Z0</accession>